<organism evidence="1 2">
    <name type="scientific">Peptoanaerobacter stomatis</name>
    <dbReference type="NCBI Taxonomy" id="796937"/>
    <lineage>
        <taxon>Bacteria</taxon>
        <taxon>Bacillati</taxon>
        <taxon>Bacillota</taxon>
        <taxon>Clostridia</taxon>
        <taxon>Peptostreptococcales</taxon>
        <taxon>Filifactoraceae</taxon>
        <taxon>Peptoanaerobacter</taxon>
    </lineage>
</organism>
<accession>G9X1K3</accession>
<name>G9X1K3_9FIRM</name>
<dbReference type="Proteomes" id="UP000006437">
    <property type="component" value="Unassembled WGS sequence"/>
</dbReference>
<dbReference type="EMBL" id="AFZE01000037">
    <property type="protein sequence ID" value="EHL13894.1"/>
    <property type="molecule type" value="Genomic_DNA"/>
</dbReference>
<gene>
    <name evidence="1" type="ORF">HMPREF9629_02238</name>
</gene>
<evidence type="ECO:0000313" key="1">
    <source>
        <dbReference type="EMBL" id="EHL13894.1"/>
    </source>
</evidence>
<dbReference type="AlphaFoldDB" id="G9X1K3"/>
<dbReference type="BioCyc" id="EBAC796937-HMP:GMGH-2268-MONOMER"/>
<proteinExistence type="predicted"/>
<evidence type="ECO:0000313" key="2">
    <source>
        <dbReference type="Proteomes" id="UP000006437"/>
    </source>
</evidence>
<protein>
    <submittedName>
        <fullName evidence="1">Uncharacterized protein</fullName>
    </submittedName>
</protein>
<reference evidence="1 2" key="1">
    <citation type="submission" date="2011-08" db="EMBL/GenBank/DDBJ databases">
        <title>The Genome Sequence of Eubacteriaceae bacterium ACC19a.</title>
        <authorList>
            <consortium name="The Broad Institute Genome Sequencing Platform"/>
            <person name="Earl A."/>
            <person name="Ward D."/>
            <person name="Feldgarden M."/>
            <person name="Gevers D."/>
            <person name="Sizova M."/>
            <person name="Hazen A."/>
            <person name="Epstein S."/>
            <person name="Young S.K."/>
            <person name="Zeng Q."/>
            <person name="Gargeya S."/>
            <person name="Fitzgerald M."/>
            <person name="Haas B."/>
            <person name="Abouelleil A."/>
            <person name="Alvarado L."/>
            <person name="Arachchi H.M."/>
            <person name="Berlin A."/>
            <person name="Brown A."/>
            <person name="Chapman S.B."/>
            <person name="Chen Z."/>
            <person name="Dunbar C."/>
            <person name="Freedman E."/>
            <person name="Gearin G."/>
            <person name="Gellesch M."/>
            <person name="Goldberg J."/>
            <person name="Griggs A."/>
            <person name="Gujja S."/>
            <person name="Heiman D."/>
            <person name="Howarth C."/>
            <person name="Larson L."/>
            <person name="Lui A."/>
            <person name="MacDonald P.J.P."/>
            <person name="Montmayeur A."/>
            <person name="Murphy C."/>
            <person name="Neiman D."/>
            <person name="Pearson M."/>
            <person name="Priest M."/>
            <person name="Roberts A."/>
            <person name="Saif S."/>
            <person name="Shea T."/>
            <person name="Shenoy N."/>
            <person name="Sisk P."/>
            <person name="Stolte C."/>
            <person name="Sykes S."/>
            <person name="Wortman J."/>
            <person name="Nusbaum C."/>
            <person name="Birren B."/>
        </authorList>
    </citation>
    <scope>NUCLEOTIDE SEQUENCE [LARGE SCALE GENOMIC DNA]</scope>
    <source>
        <strain evidence="1 2">ACC19a</strain>
    </source>
</reference>
<sequence>MTDKSIQEFLNELSSILPLTSEYEASMVTLNIYINLIKKNTISSISRNNSDLLEQFLLILDKNISNITYKYNASANYIKNYLLIMKMPKSSSVQISEYKSKLQEITIDKLNSYIDVLSYINQILNSYVKYKELYKEECISSNNLCISNMTNIQFFLKELVNTACLDIDDENIALNIINKLNSL</sequence>
<dbReference type="HOGENOM" id="CLU_1473880_0_0_9"/>
<dbReference type="RefSeq" id="WP_009526454.1">
    <property type="nucleotide sequence ID" value="NZ_JH414578.1"/>
</dbReference>
<comment type="caution">
    <text evidence="1">The sequence shown here is derived from an EMBL/GenBank/DDBJ whole genome shotgun (WGS) entry which is preliminary data.</text>
</comment>